<dbReference type="GO" id="GO:0003677">
    <property type="term" value="F:DNA binding"/>
    <property type="evidence" value="ECO:0007669"/>
    <property type="project" value="InterPro"/>
</dbReference>
<evidence type="ECO:0000256" key="4">
    <source>
        <dbReference type="ARBA" id="ARBA00023163"/>
    </source>
</evidence>
<protein>
    <submittedName>
        <fullName evidence="8">RNA polymerase sigma-70 factor</fullName>
    </submittedName>
</protein>
<keyword evidence="3" id="KW-0731">Sigma factor</keyword>
<dbReference type="SUPFAM" id="SSF88946">
    <property type="entry name" value="Sigma2 domain of RNA polymerase sigma factors"/>
    <property type="match status" value="1"/>
</dbReference>
<dbReference type="InterPro" id="IPR036388">
    <property type="entry name" value="WH-like_DNA-bd_sf"/>
</dbReference>
<dbReference type="NCBIfam" id="TIGR02985">
    <property type="entry name" value="Sig70_bacteroi1"/>
    <property type="match status" value="1"/>
</dbReference>
<dbReference type="EMBL" id="CP119313">
    <property type="protein sequence ID" value="WEK17913.1"/>
    <property type="molecule type" value="Genomic_DNA"/>
</dbReference>
<dbReference type="SUPFAM" id="SSF88659">
    <property type="entry name" value="Sigma3 and sigma4 domains of RNA polymerase sigma factors"/>
    <property type="match status" value="1"/>
</dbReference>
<sequence>MKGVALEQEPELLKQLTQGSSEAFTKIYNAYSQRIYANILHLVKDPDLAQEFLQDVFMRLWENRATIDSNLSFQSYLFRTSSNLVYDYMRREKVKTQVQNYLIHVGTELHTDQEDELAYKQSKVILDTTISKLPPMRRQVYQLCKIEGISYKEVSEQLNISTSTINDHIVKATKFIKEEFMSADNSGAVIATIILWRCLYVIWIALLFNY</sequence>
<dbReference type="Gene3D" id="1.10.10.10">
    <property type="entry name" value="Winged helix-like DNA-binding domain superfamily/Winged helix DNA-binding domain"/>
    <property type="match status" value="1"/>
</dbReference>
<evidence type="ECO:0000259" key="7">
    <source>
        <dbReference type="Pfam" id="PF08281"/>
    </source>
</evidence>
<dbReference type="InterPro" id="IPR007627">
    <property type="entry name" value="RNA_pol_sigma70_r2"/>
</dbReference>
<dbReference type="InterPro" id="IPR013324">
    <property type="entry name" value="RNA_pol_sigma_r3/r4-like"/>
</dbReference>
<dbReference type="InterPro" id="IPR013325">
    <property type="entry name" value="RNA_pol_sigma_r2"/>
</dbReference>
<keyword evidence="4" id="KW-0804">Transcription</keyword>
<evidence type="ECO:0000256" key="5">
    <source>
        <dbReference type="SAM" id="Phobius"/>
    </source>
</evidence>
<comment type="similarity">
    <text evidence="1">Belongs to the sigma-70 factor family. ECF subfamily.</text>
</comment>
<feature type="domain" description="RNA polymerase sigma factor 70 region 4 type 2" evidence="7">
    <location>
        <begin position="125"/>
        <end position="174"/>
    </location>
</feature>
<dbReference type="InterPro" id="IPR014284">
    <property type="entry name" value="RNA_pol_sigma-70_dom"/>
</dbReference>
<keyword evidence="5" id="KW-0812">Transmembrane</keyword>
<feature type="domain" description="RNA polymerase sigma-70 region 2" evidence="6">
    <location>
        <begin position="27"/>
        <end position="93"/>
    </location>
</feature>
<feature type="transmembrane region" description="Helical" evidence="5">
    <location>
        <begin position="187"/>
        <end position="208"/>
    </location>
</feature>
<evidence type="ECO:0000256" key="1">
    <source>
        <dbReference type="ARBA" id="ARBA00010641"/>
    </source>
</evidence>
<evidence type="ECO:0000256" key="2">
    <source>
        <dbReference type="ARBA" id="ARBA00023015"/>
    </source>
</evidence>
<evidence type="ECO:0000313" key="8">
    <source>
        <dbReference type="EMBL" id="WEK17913.1"/>
    </source>
</evidence>
<dbReference type="InterPro" id="IPR014327">
    <property type="entry name" value="RNA_pol_sigma70_bacteroid"/>
</dbReference>
<name>A0AAJ6B7B9_9SPHI</name>
<proteinExistence type="inferred from homology"/>
<dbReference type="NCBIfam" id="TIGR02937">
    <property type="entry name" value="sigma70-ECF"/>
    <property type="match status" value="1"/>
</dbReference>
<dbReference type="GO" id="GO:0016987">
    <property type="term" value="F:sigma factor activity"/>
    <property type="evidence" value="ECO:0007669"/>
    <property type="project" value="UniProtKB-KW"/>
</dbReference>
<dbReference type="Pfam" id="PF04542">
    <property type="entry name" value="Sigma70_r2"/>
    <property type="match status" value="1"/>
</dbReference>
<reference evidence="8" key="1">
    <citation type="submission" date="2023-03" db="EMBL/GenBank/DDBJ databases">
        <title>Andean soil-derived lignocellulolytic bacterial consortium as a source of novel taxa and putative plastic-active enzymes.</title>
        <authorList>
            <person name="Diaz-Garcia L."/>
            <person name="Chuvochina M."/>
            <person name="Feuerriegel G."/>
            <person name="Bunk B."/>
            <person name="Sproer C."/>
            <person name="Streit W.R."/>
            <person name="Rodriguez L.M."/>
            <person name="Overmann J."/>
            <person name="Jimenez D.J."/>
        </authorList>
    </citation>
    <scope>NUCLEOTIDE SEQUENCE</scope>
    <source>
        <strain evidence="8">MAG 3858</strain>
    </source>
</reference>
<keyword evidence="5" id="KW-1133">Transmembrane helix</keyword>
<dbReference type="Pfam" id="PF08281">
    <property type="entry name" value="Sigma70_r4_2"/>
    <property type="match status" value="1"/>
</dbReference>
<organism evidence="8 9">
    <name type="scientific">Candidatus Pedobacter colombiensis</name>
    <dbReference type="NCBI Taxonomy" id="3121371"/>
    <lineage>
        <taxon>Bacteria</taxon>
        <taxon>Pseudomonadati</taxon>
        <taxon>Bacteroidota</taxon>
        <taxon>Sphingobacteriia</taxon>
        <taxon>Sphingobacteriales</taxon>
        <taxon>Sphingobacteriaceae</taxon>
        <taxon>Pedobacter</taxon>
    </lineage>
</organism>
<dbReference type="InterPro" id="IPR039425">
    <property type="entry name" value="RNA_pol_sigma-70-like"/>
</dbReference>
<gene>
    <name evidence="8" type="ORF">P0Y49_14010</name>
</gene>
<dbReference type="AlphaFoldDB" id="A0AAJ6B7B9"/>
<dbReference type="InterPro" id="IPR013249">
    <property type="entry name" value="RNA_pol_sigma70_r4_t2"/>
</dbReference>
<dbReference type="Proteomes" id="UP001214530">
    <property type="component" value="Chromosome"/>
</dbReference>
<evidence type="ECO:0000313" key="9">
    <source>
        <dbReference type="Proteomes" id="UP001214530"/>
    </source>
</evidence>
<accession>A0AAJ6B7B9</accession>
<evidence type="ECO:0000256" key="3">
    <source>
        <dbReference type="ARBA" id="ARBA00023082"/>
    </source>
</evidence>
<dbReference type="PANTHER" id="PTHR43133:SF46">
    <property type="entry name" value="RNA POLYMERASE SIGMA-70 FACTOR ECF SUBFAMILY"/>
    <property type="match status" value="1"/>
</dbReference>
<evidence type="ECO:0000259" key="6">
    <source>
        <dbReference type="Pfam" id="PF04542"/>
    </source>
</evidence>
<keyword evidence="5" id="KW-0472">Membrane</keyword>
<dbReference type="PANTHER" id="PTHR43133">
    <property type="entry name" value="RNA POLYMERASE ECF-TYPE SIGMA FACTO"/>
    <property type="match status" value="1"/>
</dbReference>
<keyword evidence="2" id="KW-0805">Transcription regulation</keyword>
<dbReference type="Gene3D" id="1.10.1740.10">
    <property type="match status" value="1"/>
</dbReference>
<dbReference type="GO" id="GO:0006352">
    <property type="term" value="P:DNA-templated transcription initiation"/>
    <property type="evidence" value="ECO:0007669"/>
    <property type="project" value="InterPro"/>
</dbReference>